<name>A0A8S9QMH1_BRACR</name>
<dbReference type="Proteomes" id="UP000712600">
    <property type="component" value="Unassembled WGS sequence"/>
</dbReference>
<dbReference type="EMBL" id="QGKX02000996">
    <property type="protein sequence ID" value="KAF3555162.1"/>
    <property type="molecule type" value="Genomic_DNA"/>
</dbReference>
<reference evidence="1" key="1">
    <citation type="submission" date="2019-12" db="EMBL/GenBank/DDBJ databases">
        <title>Genome sequencing and annotation of Brassica cretica.</title>
        <authorList>
            <person name="Studholme D.J."/>
            <person name="Sarris P."/>
        </authorList>
    </citation>
    <scope>NUCLEOTIDE SEQUENCE</scope>
    <source>
        <strain evidence="1">PFS-109/04</strain>
        <tissue evidence="1">Leaf</tissue>
    </source>
</reference>
<comment type="caution">
    <text evidence="1">The sequence shown here is derived from an EMBL/GenBank/DDBJ whole genome shotgun (WGS) entry which is preliminary data.</text>
</comment>
<sequence>MSIDDGVRTSIDLDVNRAGRMWVFCSELLMSMILTALQDAVDSVSVVDRCSPKPVDRFGLSPVDRCSWLGVDRHQFDPPKLIKLSTLKSPSCSFSSFTTC</sequence>
<gene>
    <name evidence="1" type="ORF">F2Q69_00013395</name>
</gene>
<dbReference type="AlphaFoldDB" id="A0A8S9QMH1"/>
<proteinExistence type="predicted"/>
<accession>A0A8S9QMH1</accession>
<organism evidence="1 2">
    <name type="scientific">Brassica cretica</name>
    <name type="common">Mustard</name>
    <dbReference type="NCBI Taxonomy" id="69181"/>
    <lineage>
        <taxon>Eukaryota</taxon>
        <taxon>Viridiplantae</taxon>
        <taxon>Streptophyta</taxon>
        <taxon>Embryophyta</taxon>
        <taxon>Tracheophyta</taxon>
        <taxon>Spermatophyta</taxon>
        <taxon>Magnoliopsida</taxon>
        <taxon>eudicotyledons</taxon>
        <taxon>Gunneridae</taxon>
        <taxon>Pentapetalae</taxon>
        <taxon>rosids</taxon>
        <taxon>malvids</taxon>
        <taxon>Brassicales</taxon>
        <taxon>Brassicaceae</taxon>
        <taxon>Brassiceae</taxon>
        <taxon>Brassica</taxon>
    </lineage>
</organism>
<evidence type="ECO:0000313" key="2">
    <source>
        <dbReference type="Proteomes" id="UP000712600"/>
    </source>
</evidence>
<protein>
    <submittedName>
        <fullName evidence="1">Uncharacterized protein</fullName>
    </submittedName>
</protein>
<evidence type="ECO:0000313" key="1">
    <source>
        <dbReference type="EMBL" id="KAF3555162.1"/>
    </source>
</evidence>